<name>A0A3B3ZQ27_9GOBI</name>
<organism evidence="2 3">
    <name type="scientific">Periophthalmus magnuspinnatus</name>
    <dbReference type="NCBI Taxonomy" id="409849"/>
    <lineage>
        <taxon>Eukaryota</taxon>
        <taxon>Metazoa</taxon>
        <taxon>Chordata</taxon>
        <taxon>Craniata</taxon>
        <taxon>Vertebrata</taxon>
        <taxon>Euteleostomi</taxon>
        <taxon>Actinopterygii</taxon>
        <taxon>Neopterygii</taxon>
        <taxon>Teleostei</taxon>
        <taxon>Neoteleostei</taxon>
        <taxon>Acanthomorphata</taxon>
        <taxon>Gobiaria</taxon>
        <taxon>Gobiiformes</taxon>
        <taxon>Gobioidei</taxon>
        <taxon>Gobiidae</taxon>
        <taxon>Oxudercinae</taxon>
        <taxon>Periophthalmus</taxon>
    </lineage>
</organism>
<evidence type="ECO:0000256" key="1">
    <source>
        <dbReference type="SAM" id="MobiDB-lite"/>
    </source>
</evidence>
<keyword evidence="3" id="KW-1185">Reference proteome</keyword>
<accession>A0A3B3ZQ27</accession>
<dbReference type="STRING" id="409849.ENSPMGP00000006630"/>
<dbReference type="Ensembl" id="ENSPMGT00000007052.1">
    <property type="protein sequence ID" value="ENSPMGP00000006630.1"/>
    <property type="gene ID" value="ENSPMGG00000005548.1"/>
</dbReference>
<feature type="compositionally biased region" description="Polar residues" evidence="1">
    <location>
        <begin position="1"/>
        <end position="15"/>
    </location>
</feature>
<proteinExistence type="predicted"/>
<dbReference type="PANTHER" id="PTHR36960:SF1">
    <property type="entry name" value="SI:DKEY-32E6.3"/>
    <property type="match status" value="1"/>
</dbReference>
<evidence type="ECO:0000313" key="2">
    <source>
        <dbReference type="Ensembl" id="ENSPMGP00000006630.1"/>
    </source>
</evidence>
<feature type="region of interest" description="Disordered" evidence="1">
    <location>
        <begin position="1"/>
        <end position="34"/>
    </location>
</feature>
<sequence>WTKPGLNQDSPGLNQDSERSPVPGPEPVPRGLSSMSVPRRRLVLHIDLNHTVLVSDAVTGLGTVAALDAFLPGVTWGRMHKGQWEWLSDVPSLLPPCAGAVSYYSQFGRTQHFTSSSTGRRFRAVLEEHLELLRWPPDTEADPDLSVRGEDGRLYHWILPSFFQLLLDLDSERSDFAIVFRTFGSDLPRVLRAVSRALTHGHPLFTNLTQLKLCVDETPGKLRCSGRGVVVSRGQEGEAGVRVSSSGRGGGARALYRFFSSAQGVSGFQDHFDWWARRSFSLLGGKPLWIDPFDLEVQHIFIDDNIRPNDNDTIVHPMVFLEPGGSETRSSSSSELLDVCLVQTDLLQAISDPRYFTQKIQQCVENYQQNQVSS</sequence>
<reference evidence="2" key="2">
    <citation type="submission" date="2025-09" db="UniProtKB">
        <authorList>
            <consortium name="Ensembl"/>
        </authorList>
    </citation>
    <scope>IDENTIFICATION</scope>
</reference>
<dbReference type="AlphaFoldDB" id="A0A3B3ZQ27"/>
<dbReference type="Proteomes" id="UP000261520">
    <property type="component" value="Unplaced"/>
</dbReference>
<reference evidence="2" key="1">
    <citation type="submission" date="2025-08" db="UniProtKB">
        <authorList>
            <consortium name="Ensembl"/>
        </authorList>
    </citation>
    <scope>IDENTIFICATION</scope>
</reference>
<protein>
    <submittedName>
        <fullName evidence="2">Uncharacterized protein</fullName>
    </submittedName>
</protein>
<evidence type="ECO:0000313" key="3">
    <source>
        <dbReference type="Proteomes" id="UP000261520"/>
    </source>
</evidence>
<dbReference type="PANTHER" id="PTHR36960">
    <property type="entry name" value="SI:DKEY-32E6.3"/>
    <property type="match status" value="1"/>
</dbReference>